<name>A0A8K0HG30_9ROSA</name>
<feature type="repeat" description="ANK" evidence="1">
    <location>
        <begin position="40"/>
        <end position="62"/>
    </location>
</feature>
<gene>
    <name evidence="5" type="ORF">FNV43_RR07877</name>
</gene>
<feature type="transmembrane region" description="Helical" evidence="3">
    <location>
        <begin position="1279"/>
        <end position="1306"/>
    </location>
</feature>
<evidence type="ECO:0000256" key="1">
    <source>
        <dbReference type="PROSITE-ProRule" id="PRU00023"/>
    </source>
</evidence>
<dbReference type="Pfam" id="PF00023">
    <property type="entry name" value="Ank"/>
    <property type="match status" value="1"/>
</dbReference>
<dbReference type="Gene3D" id="1.25.40.20">
    <property type="entry name" value="Ankyrin repeat-containing domain"/>
    <property type="match status" value="4"/>
</dbReference>
<dbReference type="GO" id="GO:0016020">
    <property type="term" value="C:membrane"/>
    <property type="evidence" value="ECO:0007669"/>
    <property type="project" value="TreeGrafter"/>
</dbReference>
<feature type="transmembrane region" description="Helical" evidence="3">
    <location>
        <begin position="516"/>
        <end position="535"/>
    </location>
</feature>
<keyword evidence="3" id="KW-1133">Transmembrane helix</keyword>
<dbReference type="InterPro" id="IPR036770">
    <property type="entry name" value="Ankyrin_rpt-contain_sf"/>
</dbReference>
<evidence type="ECO:0000256" key="3">
    <source>
        <dbReference type="SAM" id="Phobius"/>
    </source>
</evidence>
<evidence type="ECO:0000259" key="4">
    <source>
        <dbReference type="Pfam" id="PF13962"/>
    </source>
</evidence>
<feature type="transmembrane region" description="Helical" evidence="3">
    <location>
        <begin position="1247"/>
        <end position="1273"/>
    </location>
</feature>
<sequence>MGSVARMTKPYRAAMMGKWQEVMGFYDKHSELVHTPLTATGDTALHVAVHCGNTDLLDFLLQILEREREFLPFEIEESSPFQITNDYGHTALHAAAAAGNLEAAKLLLRYDEKLLPLQDNREETALFRAAAYGRTRVVKFLASKVQDMGPHVRRKDSTSILHIAILGKHFETAVELLKLGVSPDMVDENGMTGFQLLANMSSAFKSGYPMGKLKALLYYCLPEVDYADNDKEEIDSGPQLILGEDEDLETGHLKKRPPKSTQAADSPSVILSAYNTFWRSVAQGFPSIKEVWRYKKKQTKALELATILAKKDLSWQYGSSGGDPGKISTSRDDKEEGDEGEKKEDKGDDDGPQAAAADQTSFLFETPLIAAARNGILEIVEAILRVYPQAIEHVNQKNENIFHVVARHRRTEILDLLQSPAAVVPKSRLRRKINDDGDSILHNASYLGAFSSRDRPGEALRMQSELQWFKRVQKIVPLYFVNHRNKDKKTAHELFTEQHKKLVHDGQEWLMRTTQACTLVAVLIATVAFTCAYTVPGGSNKAGHPLLLKTTPFSVFAISDALSLCFSLTSVVVFLSIMTSTMREHDFRRSLPLKLVLGLTTLFFSVAAMMVAFSATLVLMVRQRLHWAAIPIYTIACCPVTIFLILQFPLYLNIAWFNEGRQGKSSETIRKLPAQPPRQLTVLNDTLLHIAVYIDRENIARELLSRCLQNNLDSLICDQNDVGDTILHEVAAANMVSLARDLLDTAPQLLSTTNDLGETPLFRAVHNGHREMFDLLALAVHLKDKGNLQRHLTRDDYTNILHMTILAEFFDLAFVIAKKYPDLVFGKDGSGKIGLQLLSSNPSAFISGRSYGLLKRFIFKYCIPTPEDVRKKEGHQEEDVKEYYELEDEDQDHPKAKKIRSTYTSVCKSIIASAITSINISIWKFLRGGWPMMERMYKEYRKHESALRLAKLLVKKDTTWEFNLSQEDKGKISLGAAYHPEDEGDGNKDGEDEEAAKSGKREKEKPKVVALWNLPSPPTSLLTATSTGIVEIVKEILEVYPQAVEHVSDAGQNILHIAIKHRQLEIFRLVKKMDLPMSRLVRRIDNNGYTLLHHVGVMKYYTGGTLPGPTLQLQEELRWFERVRKIIPPHFEMHRSNKFQTAQEFFRRQHSELLKEAQDWLKRTSESCSAVAVLIATVAFAAAYTVPGGSNEDTGVPILLHDPFFLVFTVMDVLSLASSLTSVVMFLSILTSPFQLEDFHYSLPRKLIYGFTFLFFSVAVTMLAFAATIVLIIHLKKRWITTIIYSLAFLPVTVFALLQFPLYLAFMNTLKSSWKLIRNYLPWRAAVSSTRKNK</sequence>
<keyword evidence="1" id="KW-0040">ANK repeat</keyword>
<feature type="transmembrane region" description="Helical" evidence="3">
    <location>
        <begin position="555"/>
        <end position="575"/>
    </location>
</feature>
<feature type="region of interest" description="Disordered" evidence="2">
    <location>
        <begin position="318"/>
        <end position="355"/>
    </location>
</feature>
<feature type="transmembrane region" description="Helical" evidence="3">
    <location>
        <begin position="1167"/>
        <end position="1184"/>
    </location>
</feature>
<feature type="transmembrane region" description="Helical" evidence="3">
    <location>
        <begin position="1204"/>
        <end position="1227"/>
    </location>
</feature>
<accession>A0A8K0HG30</accession>
<proteinExistence type="predicted"/>
<keyword evidence="3" id="KW-0812">Transmembrane</keyword>
<protein>
    <recommendedName>
        <fullName evidence="4">PGG domain-containing protein</fullName>
    </recommendedName>
</protein>
<dbReference type="InterPro" id="IPR002110">
    <property type="entry name" value="Ankyrin_rpt"/>
</dbReference>
<evidence type="ECO:0000256" key="2">
    <source>
        <dbReference type="SAM" id="MobiDB-lite"/>
    </source>
</evidence>
<keyword evidence="3" id="KW-0472">Membrane</keyword>
<dbReference type="PROSITE" id="PS50297">
    <property type="entry name" value="ANK_REP_REGION"/>
    <property type="match status" value="2"/>
</dbReference>
<dbReference type="SMART" id="SM00248">
    <property type="entry name" value="ANK"/>
    <property type="match status" value="10"/>
</dbReference>
<feature type="domain" description="PGG" evidence="4">
    <location>
        <begin position="508"/>
        <end position="619"/>
    </location>
</feature>
<dbReference type="PANTHER" id="PTHR24177">
    <property type="entry name" value="CASKIN"/>
    <property type="match status" value="1"/>
</dbReference>
<dbReference type="OrthoDB" id="1855590at2759"/>
<dbReference type="Pfam" id="PF12796">
    <property type="entry name" value="Ank_2"/>
    <property type="match status" value="2"/>
</dbReference>
<keyword evidence="6" id="KW-1185">Reference proteome</keyword>
<feature type="compositionally biased region" description="Basic and acidic residues" evidence="2">
    <location>
        <begin position="329"/>
        <end position="346"/>
    </location>
</feature>
<dbReference type="EMBL" id="VOIH02000003">
    <property type="protein sequence ID" value="KAF3451781.1"/>
    <property type="molecule type" value="Genomic_DNA"/>
</dbReference>
<feature type="region of interest" description="Disordered" evidence="2">
    <location>
        <begin position="976"/>
        <end position="1004"/>
    </location>
</feature>
<feature type="compositionally biased region" description="Basic and acidic residues" evidence="2">
    <location>
        <begin position="979"/>
        <end position="1004"/>
    </location>
</feature>
<feature type="transmembrane region" description="Helical" evidence="3">
    <location>
        <begin position="627"/>
        <end position="652"/>
    </location>
</feature>
<feature type="domain" description="PGG" evidence="4">
    <location>
        <begin position="1159"/>
        <end position="1270"/>
    </location>
</feature>
<evidence type="ECO:0000313" key="6">
    <source>
        <dbReference type="Proteomes" id="UP000796880"/>
    </source>
</evidence>
<feature type="repeat" description="ANK" evidence="1">
    <location>
        <begin position="87"/>
        <end position="109"/>
    </location>
</feature>
<dbReference type="Pfam" id="PF13962">
    <property type="entry name" value="PGG"/>
    <property type="match status" value="2"/>
</dbReference>
<comment type="caution">
    <text evidence="5">The sequence shown here is derived from an EMBL/GenBank/DDBJ whole genome shotgun (WGS) entry which is preliminary data.</text>
</comment>
<dbReference type="SUPFAM" id="SSF48403">
    <property type="entry name" value="Ankyrin repeat"/>
    <property type="match status" value="4"/>
</dbReference>
<feature type="transmembrane region" description="Helical" evidence="3">
    <location>
        <begin position="595"/>
        <end position="621"/>
    </location>
</feature>
<dbReference type="PROSITE" id="PS50088">
    <property type="entry name" value="ANK_REPEAT"/>
    <property type="match status" value="2"/>
</dbReference>
<reference evidence="5" key="1">
    <citation type="submission" date="2020-03" db="EMBL/GenBank/DDBJ databases">
        <title>A high-quality chromosome-level genome assembly of a woody plant with both climbing and erect habits, Rhamnella rubrinervis.</title>
        <authorList>
            <person name="Lu Z."/>
            <person name="Yang Y."/>
            <person name="Zhu X."/>
            <person name="Sun Y."/>
        </authorList>
    </citation>
    <scope>NUCLEOTIDE SEQUENCE</scope>
    <source>
        <strain evidence="5">BYM</strain>
        <tissue evidence="5">Leaf</tissue>
    </source>
</reference>
<dbReference type="Proteomes" id="UP000796880">
    <property type="component" value="Unassembled WGS sequence"/>
</dbReference>
<dbReference type="InterPro" id="IPR026961">
    <property type="entry name" value="PGG_dom"/>
</dbReference>
<dbReference type="PANTHER" id="PTHR24177:SF215">
    <property type="entry name" value="PGG DOMAIN-CONTAINING PROTEIN"/>
    <property type="match status" value="1"/>
</dbReference>
<evidence type="ECO:0000313" key="5">
    <source>
        <dbReference type="EMBL" id="KAF3451781.1"/>
    </source>
</evidence>
<organism evidence="5 6">
    <name type="scientific">Rhamnella rubrinervis</name>
    <dbReference type="NCBI Taxonomy" id="2594499"/>
    <lineage>
        <taxon>Eukaryota</taxon>
        <taxon>Viridiplantae</taxon>
        <taxon>Streptophyta</taxon>
        <taxon>Embryophyta</taxon>
        <taxon>Tracheophyta</taxon>
        <taxon>Spermatophyta</taxon>
        <taxon>Magnoliopsida</taxon>
        <taxon>eudicotyledons</taxon>
        <taxon>Gunneridae</taxon>
        <taxon>Pentapetalae</taxon>
        <taxon>rosids</taxon>
        <taxon>fabids</taxon>
        <taxon>Rosales</taxon>
        <taxon>Rhamnaceae</taxon>
        <taxon>rhamnoid group</taxon>
        <taxon>Rhamneae</taxon>
        <taxon>Rhamnella</taxon>
    </lineage>
</organism>